<name>A0A5B2ZAS3_9GAMM</name>
<proteinExistence type="inferred from homology"/>
<dbReference type="PANTHER" id="PTHR14269:SF11">
    <property type="entry name" value="CDP-DIACYLGLYCEROL--GLYCEROL-3-PHOSPHATE 3-PHOSPHATIDYLTRANSFERASE"/>
    <property type="match status" value="1"/>
</dbReference>
<keyword evidence="6" id="KW-0444">Lipid biosynthesis</keyword>
<keyword evidence="7 14" id="KW-0812">Transmembrane</keyword>
<evidence type="ECO:0000256" key="6">
    <source>
        <dbReference type="ARBA" id="ARBA00022516"/>
    </source>
</evidence>
<keyword evidence="16" id="KW-1185">Reference proteome</keyword>
<dbReference type="GO" id="GO:0016020">
    <property type="term" value="C:membrane"/>
    <property type="evidence" value="ECO:0007669"/>
    <property type="project" value="UniProtKB-SubCell"/>
</dbReference>
<comment type="pathway">
    <text evidence="2">Phospholipid metabolism; phosphatidylglycerol biosynthesis; phosphatidylglycerol from CDP-diacylglycerol: step 1/2.</text>
</comment>
<dbReference type="Proteomes" id="UP000322165">
    <property type="component" value="Unassembled WGS sequence"/>
</dbReference>
<evidence type="ECO:0000256" key="11">
    <source>
        <dbReference type="ARBA" id="ARBA00023209"/>
    </source>
</evidence>
<dbReference type="GO" id="GO:0046474">
    <property type="term" value="P:glycerophospholipid biosynthetic process"/>
    <property type="evidence" value="ECO:0007669"/>
    <property type="project" value="TreeGrafter"/>
</dbReference>
<dbReference type="InterPro" id="IPR043130">
    <property type="entry name" value="CDP-OH_PTrfase_TM_dom"/>
</dbReference>
<dbReference type="Gene3D" id="1.20.120.1760">
    <property type="match status" value="1"/>
</dbReference>
<evidence type="ECO:0000256" key="2">
    <source>
        <dbReference type="ARBA" id="ARBA00005042"/>
    </source>
</evidence>
<evidence type="ECO:0000256" key="3">
    <source>
        <dbReference type="ARBA" id="ARBA00010441"/>
    </source>
</evidence>
<evidence type="ECO:0000256" key="14">
    <source>
        <dbReference type="SAM" id="Phobius"/>
    </source>
</evidence>
<evidence type="ECO:0000256" key="8">
    <source>
        <dbReference type="ARBA" id="ARBA00022989"/>
    </source>
</evidence>
<feature type="transmembrane region" description="Helical" evidence="14">
    <location>
        <begin position="158"/>
        <end position="179"/>
    </location>
</feature>
<evidence type="ECO:0000313" key="16">
    <source>
        <dbReference type="Proteomes" id="UP000322165"/>
    </source>
</evidence>
<dbReference type="Pfam" id="PF01066">
    <property type="entry name" value="CDP-OH_P_transf"/>
    <property type="match status" value="1"/>
</dbReference>
<comment type="catalytic activity">
    <reaction evidence="13">
        <text>a CDP-1,2-diacyl-sn-glycerol + sn-glycerol 3-phosphate = a 1,2-diacyl-sn-glycero-3-phospho-(1'-sn-glycero-3'-phosphate) + CMP + H(+)</text>
        <dbReference type="Rhea" id="RHEA:12593"/>
        <dbReference type="ChEBI" id="CHEBI:15378"/>
        <dbReference type="ChEBI" id="CHEBI:57597"/>
        <dbReference type="ChEBI" id="CHEBI:58332"/>
        <dbReference type="ChEBI" id="CHEBI:60110"/>
        <dbReference type="ChEBI" id="CHEBI:60377"/>
        <dbReference type="EC" id="2.7.8.5"/>
    </reaction>
</comment>
<evidence type="ECO:0000256" key="4">
    <source>
        <dbReference type="ARBA" id="ARBA00013170"/>
    </source>
</evidence>
<dbReference type="AlphaFoldDB" id="A0A5B2ZAS3"/>
<evidence type="ECO:0000256" key="7">
    <source>
        <dbReference type="ARBA" id="ARBA00022692"/>
    </source>
</evidence>
<dbReference type="InterPro" id="IPR000462">
    <property type="entry name" value="CDP-OH_P_trans"/>
</dbReference>
<comment type="subcellular location">
    <subcellularLocation>
        <location evidence="1">Membrane</location>
        <topology evidence="1">Multi-pass membrane protein</topology>
    </subcellularLocation>
</comment>
<dbReference type="InterPro" id="IPR004570">
    <property type="entry name" value="Phosphatidylglycerol_P_synth"/>
</dbReference>
<evidence type="ECO:0000256" key="10">
    <source>
        <dbReference type="ARBA" id="ARBA00023136"/>
    </source>
</evidence>
<dbReference type="InterPro" id="IPR050324">
    <property type="entry name" value="CDP-alcohol_PTase-I"/>
</dbReference>
<evidence type="ECO:0000256" key="5">
    <source>
        <dbReference type="ARBA" id="ARBA00014944"/>
    </source>
</evidence>
<keyword evidence="8 14" id="KW-1133">Transmembrane helix</keyword>
<sequence>MSGPRRGLIQARHLPNLLTGLRLLLAPLLPWLLVSGRAGAALAVAALAGLSDALDGWLAKRFGWGSRLGSLLDPIADKLMLGLAMLGLWLVAALPGWLLLLVALRDLVIVAGAVAWWRLAGPYDGRPTWLGKLTTFAQVLLVLACLLGLVGWLPWAPYAGQAVLVVAMLTFASGLDYVIRYGVMAWRHSRKPAA</sequence>
<keyword evidence="9" id="KW-0443">Lipid metabolism</keyword>
<dbReference type="PANTHER" id="PTHR14269">
    <property type="entry name" value="CDP-DIACYLGLYCEROL--GLYCEROL-3-PHOSPHATE 3-PHOSPHATIDYLTRANSFERASE-RELATED"/>
    <property type="match status" value="1"/>
</dbReference>
<comment type="caution">
    <text evidence="15">The sequence shown here is derived from an EMBL/GenBank/DDBJ whole genome shotgun (WGS) entry which is preliminary data.</text>
</comment>
<reference evidence="15 16" key="2">
    <citation type="submission" date="2019-09" db="EMBL/GenBank/DDBJ databases">
        <authorList>
            <person name="Mazur A."/>
        </authorList>
    </citation>
    <scope>NUCLEOTIDE SEQUENCE [LARGE SCALE GENOMIC DNA]</scope>
    <source>
        <strain evidence="15 16">3729k</strain>
    </source>
</reference>
<gene>
    <name evidence="15" type="ORF">F0415_04610</name>
</gene>
<keyword evidence="12" id="KW-1208">Phospholipid metabolism</keyword>
<reference evidence="15 16" key="1">
    <citation type="submission" date="2019-09" db="EMBL/GenBank/DDBJ databases">
        <title>Arenimonas chukotkensis sp. nov., a bacterium isolated from Chukotka hot spring, Arctic region, Russia.</title>
        <authorList>
            <person name="Zayulina K.S."/>
            <person name="Prokofeva M.I."/>
            <person name="Elcheninov A.G."/>
            <person name="Novikov A."/>
            <person name="Kochetkova T.V."/>
            <person name="Kublanov I.V."/>
        </authorList>
    </citation>
    <scope>NUCLEOTIDE SEQUENCE [LARGE SCALE GENOMIC DNA]</scope>
    <source>
        <strain evidence="15 16">3729k</strain>
    </source>
</reference>
<keyword evidence="11" id="KW-0594">Phospholipid biosynthesis</keyword>
<dbReference type="GO" id="GO:0008444">
    <property type="term" value="F:CDP-diacylglycerol-glycerol-3-phosphate 3-phosphatidyltransferase activity"/>
    <property type="evidence" value="ECO:0007669"/>
    <property type="project" value="UniProtKB-EC"/>
</dbReference>
<keyword evidence="10 14" id="KW-0472">Membrane</keyword>
<accession>A0A5B2ZAS3</accession>
<organism evidence="15 16">
    <name type="scientific">Arenimonas fontis</name>
    <dbReference type="NCBI Taxonomy" id="2608255"/>
    <lineage>
        <taxon>Bacteria</taxon>
        <taxon>Pseudomonadati</taxon>
        <taxon>Pseudomonadota</taxon>
        <taxon>Gammaproteobacteria</taxon>
        <taxon>Lysobacterales</taxon>
        <taxon>Lysobacteraceae</taxon>
        <taxon>Arenimonas</taxon>
    </lineage>
</organism>
<evidence type="ECO:0000256" key="1">
    <source>
        <dbReference type="ARBA" id="ARBA00004141"/>
    </source>
</evidence>
<comment type="similarity">
    <text evidence="3">Belongs to the CDP-alcohol phosphatidyltransferase class-I family.</text>
</comment>
<dbReference type="PIRSF" id="PIRSF000847">
    <property type="entry name" value="Phos_ph_gly_syn"/>
    <property type="match status" value="1"/>
</dbReference>
<dbReference type="EC" id="2.7.8.5" evidence="4"/>
<evidence type="ECO:0000256" key="13">
    <source>
        <dbReference type="ARBA" id="ARBA00048586"/>
    </source>
</evidence>
<feature type="transmembrane region" description="Helical" evidence="14">
    <location>
        <begin position="71"/>
        <end position="91"/>
    </location>
</feature>
<evidence type="ECO:0000256" key="12">
    <source>
        <dbReference type="ARBA" id="ARBA00023264"/>
    </source>
</evidence>
<evidence type="ECO:0000256" key="9">
    <source>
        <dbReference type="ARBA" id="ARBA00023098"/>
    </source>
</evidence>
<dbReference type="EMBL" id="VUOD01000003">
    <property type="protein sequence ID" value="KAA2285206.1"/>
    <property type="molecule type" value="Genomic_DNA"/>
</dbReference>
<dbReference type="RefSeq" id="WP_149860029.1">
    <property type="nucleotide sequence ID" value="NZ_VUOD01000003.1"/>
</dbReference>
<evidence type="ECO:0000313" key="15">
    <source>
        <dbReference type="EMBL" id="KAA2285206.1"/>
    </source>
</evidence>
<keyword evidence="15" id="KW-0808">Transferase</keyword>
<protein>
    <recommendedName>
        <fullName evidence="5">CDP-diacylglycerol--glycerol-3-phosphate 3-phosphatidyltransferase</fullName>
        <ecNumber evidence="4">2.7.8.5</ecNumber>
    </recommendedName>
</protein>
<feature type="transmembrane region" description="Helical" evidence="14">
    <location>
        <begin position="129"/>
        <end position="152"/>
    </location>
</feature>